<gene>
    <name evidence="2" type="ORF">DX130_22050</name>
</gene>
<comment type="caution">
    <text evidence="2">The sequence shown here is derived from an EMBL/GenBank/DDBJ whole genome shotgun (WGS) entry which is preliminary data.</text>
</comment>
<dbReference type="AlphaFoldDB" id="A0A371P6J7"/>
<dbReference type="PROSITE" id="PS50075">
    <property type="entry name" value="CARRIER"/>
    <property type="match status" value="1"/>
</dbReference>
<name>A0A371P6J7_9BACL</name>
<dbReference type="EMBL" id="QUBQ01000006">
    <property type="protein sequence ID" value="REK71140.1"/>
    <property type="molecule type" value="Genomic_DNA"/>
</dbReference>
<keyword evidence="3" id="KW-1185">Reference proteome</keyword>
<evidence type="ECO:0000259" key="1">
    <source>
        <dbReference type="PROSITE" id="PS50075"/>
    </source>
</evidence>
<dbReference type="Gene3D" id="1.10.1200.10">
    <property type="entry name" value="ACP-like"/>
    <property type="match status" value="1"/>
</dbReference>
<evidence type="ECO:0000313" key="3">
    <source>
        <dbReference type="Proteomes" id="UP000261905"/>
    </source>
</evidence>
<evidence type="ECO:0000313" key="2">
    <source>
        <dbReference type="EMBL" id="REK71140.1"/>
    </source>
</evidence>
<dbReference type="Pfam" id="PF00550">
    <property type="entry name" value="PP-binding"/>
    <property type="match status" value="1"/>
</dbReference>
<dbReference type="InterPro" id="IPR036736">
    <property type="entry name" value="ACP-like_sf"/>
</dbReference>
<dbReference type="Proteomes" id="UP000261905">
    <property type="component" value="Unassembled WGS sequence"/>
</dbReference>
<dbReference type="InterPro" id="IPR009081">
    <property type="entry name" value="PP-bd_ACP"/>
</dbReference>
<dbReference type="RefSeq" id="WP_116049082.1">
    <property type="nucleotide sequence ID" value="NZ_QUBQ01000006.1"/>
</dbReference>
<accession>A0A371P6J7</accession>
<dbReference type="OrthoDB" id="6370703at2"/>
<feature type="domain" description="Carrier" evidence="1">
    <location>
        <begin position="7"/>
        <end position="84"/>
    </location>
</feature>
<sequence length="104" mass="12090">MLKHTRDALKNELQGLIHHKFKINVDVLHDELRLNEDLAVDSIMIVQLIVFLEIELKLQVPDDQVDPRTFATVGSLLDFMQSLEPYPEEAPDEEQPVEMVKRAW</sequence>
<protein>
    <submittedName>
        <fullName evidence="2">Acyl carrier protein</fullName>
    </submittedName>
</protein>
<reference evidence="2 3" key="1">
    <citation type="submission" date="2018-08" db="EMBL/GenBank/DDBJ databases">
        <title>Paenibacillus sp. M4BSY-1, whole genome shotgun sequence.</title>
        <authorList>
            <person name="Tuo L."/>
        </authorList>
    </citation>
    <scope>NUCLEOTIDE SEQUENCE [LARGE SCALE GENOMIC DNA]</scope>
    <source>
        <strain evidence="2 3">M4BSY-1</strain>
    </source>
</reference>
<organism evidence="2 3">
    <name type="scientific">Paenibacillus paeoniae</name>
    <dbReference type="NCBI Taxonomy" id="2292705"/>
    <lineage>
        <taxon>Bacteria</taxon>
        <taxon>Bacillati</taxon>
        <taxon>Bacillota</taxon>
        <taxon>Bacilli</taxon>
        <taxon>Bacillales</taxon>
        <taxon>Paenibacillaceae</taxon>
        <taxon>Paenibacillus</taxon>
    </lineage>
</organism>
<dbReference type="SUPFAM" id="SSF47336">
    <property type="entry name" value="ACP-like"/>
    <property type="match status" value="1"/>
</dbReference>
<proteinExistence type="predicted"/>